<dbReference type="InterPro" id="IPR058396">
    <property type="entry name" value="DUF8083"/>
</dbReference>
<name>A0ABY4L3Q2_THEAE</name>
<dbReference type="Pfam" id="PF26312">
    <property type="entry name" value="DUF8083"/>
    <property type="match status" value="1"/>
</dbReference>
<gene>
    <name evidence="2" type="ORF">FOF52_14195</name>
</gene>
<evidence type="ECO:0000313" key="2">
    <source>
        <dbReference type="EMBL" id="UPT21970.1"/>
    </source>
</evidence>
<dbReference type="Proteomes" id="UP000832041">
    <property type="component" value="Chromosome"/>
</dbReference>
<evidence type="ECO:0000313" key="3">
    <source>
        <dbReference type="Proteomes" id="UP000832041"/>
    </source>
</evidence>
<organism evidence="2 3">
    <name type="scientific">Thermobifida alba</name>
    <name type="common">Thermomonospora alba</name>
    <dbReference type="NCBI Taxonomy" id="53522"/>
    <lineage>
        <taxon>Bacteria</taxon>
        <taxon>Bacillati</taxon>
        <taxon>Actinomycetota</taxon>
        <taxon>Actinomycetes</taxon>
        <taxon>Streptosporangiales</taxon>
        <taxon>Nocardiopsidaceae</taxon>
        <taxon>Thermobifida</taxon>
    </lineage>
</organism>
<feature type="domain" description="DUF8083" evidence="1">
    <location>
        <begin position="4"/>
        <end position="301"/>
    </location>
</feature>
<proteinExistence type="predicted"/>
<dbReference type="EMBL" id="CP051627">
    <property type="protein sequence ID" value="UPT21970.1"/>
    <property type="molecule type" value="Genomic_DNA"/>
</dbReference>
<dbReference type="RefSeq" id="WP_248590446.1">
    <property type="nucleotide sequence ID" value="NZ_BAABEB010000003.1"/>
</dbReference>
<evidence type="ECO:0000259" key="1">
    <source>
        <dbReference type="Pfam" id="PF26312"/>
    </source>
</evidence>
<protein>
    <recommendedName>
        <fullName evidence="1">DUF8083 domain-containing protein</fullName>
    </recommendedName>
</protein>
<reference evidence="2 3" key="1">
    <citation type="submission" date="2020-04" db="EMBL/GenBank/DDBJ databases">
        <title>Thermobifida alba genome sequencing and assembly.</title>
        <authorList>
            <person name="Luzics S."/>
            <person name="Horvath B."/>
            <person name="Nagy I."/>
            <person name="Toth A."/>
            <person name="Nagy I."/>
            <person name="Kukolya J."/>
        </authorList>
    </citation>
    <scope>NUCLEOTIDE SEQUENCE [LARGE SCALE GENOMIC DNA]</scope>
    <source>
        <strain evidence="2 3">DSM 43795</strain>
    </source>
</reference>
<accession>A0ABY4L3Q2</accession>
<keyword evidence="3" id="KW-1185">Reference proteome</keyword>
<sequence>MLPYTAYLRLYQPLAAFPRRERAYWKAYADSPRCRGRGEAMAAEHAESLRRLLHDPPLAAPLSESGDAYVRRVGDELFVCPWQTRLRCWLALSTLRATTSRRLRQAFLPDLVAQEAQRDFERWRDRTGRTRSQILTSTWEVPLAWFVPFTPEERHLTLECSGAEPLPNAPPCGACPHCGTALPAPERAPVRTLLYVTRAADALPRLARAVRLVSGCSPAGSSLLYALERLEEWVQAVAHPRALLELDYGGLVLLLDDTALRSDQSVAEVRTALAAVEQGRPELAAAMRLRLRKRWEAVRALRHAN</sequence>